<accession>A0ABQ6VZ44</accession>
<proteinExistence type="predicted"/>
<sequence>MFVHKIIFSYLPLREICTYLTSSAGAQTISEIRFLANRIAWKLDPALQSSKRPPFDTQRHGK</sequence>
<gene>
    <name evidence="1" type="ORF">BDV36DRAFT_278647</name>
</gene>
<dbReference type="Proteomes" id="UP000325395">
    <property type="component" value="Unassembled WGS sequence"/>
</dbReference>
<reference evidence="1 2" key="1">
    <citation type="submission" date="2019-04" db="EMBL/GenBank/DDBJ databases">
        <authorList>
            <consortium name="DOE Joint Genome Institute"/>
            <person name="Mondo S."/>
            <person name="Kjaerbolling I."/>
            <person name="Vesth T."/>
            <person name="Frisvad J.C."/>
            <person name="Nybo J.L."/>
            <person name="Theobald S."/>
            <person name="Kildgaard S."/>
            <person name="Isbrandt T."/>
            <person name="Kuo A."/>
            <person name="Sato A."/>
            <person name="Lyhne E.K."/>
            <person name="Kogle M.E."/>
            <person name="Wiebenga A."/>
            <person name="Kun R.S."/>
            <person name="Lubbers R.J."/>
            <person name="Makela M.R."/>
            <person name="Barry K."/>
            <person name="Chovatia M."/>
            <person name="Clum A."/>
            <person name="Daum C."/>
            <person name="Haridas S."/>
            <person name="He G."/>
            <person name="LaButti K."/>
            <person name="Lipzen A."/>
            <person name="Riley R."/>
            <person name="Salamov A."/>
            <person name="Simmons B.A."/>
            <person name="Magnuson J.K."/>
            <person name="Henrissat B."/>
            <person name="Mortensen U.H."/>
            <person name="Larsen T.O."/>
            <person name="Devries R.P."/>
            <person name="Grigoriev I.V."/>
            <person name="Machida M."/>
            <person name="Baker S.E."/>
            <person name="Andersen M.R."/>
            <person name="Cantor M.N."/>
            <person name="Hua S.X."/>
        </authorList>
    </citation>
    <scope>NUCLEOTIDE SEQUENCE [LARGE SCALE GENOMIC DNA]</scope>
    <source>
        <strain evidence="1 2">CBS 117616</strain>
    </source>
</reference>
<organism evidence="1 2">
    <name type="scientific">Aspergillus pseudocaelatus</name>
    <dbReference type="NCBI Taxonomy" id="1825620"/>
    <lineage>
        <taxon>Eukaryota</taxon>
        <taxon>Fungi</taxon>
        <taxon>Dikarya</taxon>
        <taxon>Ascomycota</taxon>
        <taxon>Pezizomycotina</taxon>
        <taxon>Eurotiomycetes</taxon>
        <taxon>Eurotiomycetidae</taxon>
        <taxon>Eurotiales</taxon>
        <taxon>Aspergillaceae</taxon>
        <taxon>Aspergillus</taxon>
        <taxon>Aspergillus subgen. Circumdati</taxon>
    </lineage>
</organism>
<name>A0ABQ6VZ44_9EURO</name>
<keyword evidence="2" id="KW-1185">Reference proteome</keyword>
<evidence type="ECO:0000313" key="1">
    <source>
        <dbReference type="EMBL" id="KAE8410173.1"/>
    </source>
</evidence>
<protein>
    <submittedName>
        <fullName evidence="1">Uncharacterized protein</fullName>
    </submittedName>
</protein>
<dbReference type="EMBL" id="ML736025">
    <property type="protein sequence ID" value="KAE8410173.1"/>
    <property type="molecule type" value="Genomic_DNA"/>
</dbReference>
<evidence type="ECO:0000313" key="2">
    <source>
        <dbReference type="Proteomes" id="UP000325395"/>
    </source>
</evidence>